<dbReference type="Proteomes" id="UP000198221">
    <property type="component" value="Chromosome I"/>
</dbReference>
<evidence type="ECO:0000313" key="1">
    <source>
        <dbReference type="EMBL" id="SCG38852.1"/>
    </source>
</evidence>
<dbReference type="EMBL" id="LT607754">
    <property type="protein sequence ID" value="SCG38852.1"/>
    <property type="molecule type" value="Genomic_DNA"/>
</dbReference>
<organism evidence="1 2">
    <name type="scientific">Micromonospora inositola</name>
    <dbReference type="NCBI Taxonomy" id="47865"/>
    <lineage>
        <taxon>Bacteria</taxon>
        <taxon>Bacillati</taxon>
        <taxon>Actinomycetota</taxon>
        <taxon>Actinomycetes</taxon>
        <taxon>Micromonosporales</taxon>
        <taxon>Micromonosporaceae</taxon>
        <taxon>Micromonospora</taxon>
    </lineage>
</organism>
<protein>
    <submittedName>
        <fullName evidence="1">Uncharacterized protein</fullName>
    </submittedName>
</protein>
<gene>
    <name evidence="1" type="ORF">GA0070613_0578</name>
</gene>
<accession>A0A1C5GYI1</accession>
<evidence type="ECO:0000313" key="2">
    <source>
        <dbReference type="Proteomes" id="UP000198221"/>
    </source>
</evidence>
<name>A0A1C5GYI1_9ACTN</name>
<proteinExistence type="predicted"/>
<keyword evidence="2" id="KW-1185">Reference proteome</keyword>
<dbReference type="AlphaFoldDB" id="A0A1C5GYI1"/>
<reference evidence="2" key="1">
    <citation type="submission" date="2016-06" db="EMBL/GenBank/DDBJ databases">
        <authorList>
            <person name="Varghese N."/>
            <person name="Submissions Spin"/>
        </authorList>
    </citation>
    <scope>NUCLEOTIDE SEQUENCE [LARGE SCALE GENOMIC DNA]</scope>
    <source>
        <strain evidence="2">DSM 43819</strain>
    </source>
</reference>
<sequence length="80" mass="9182">MVRRAMNILILSSDPRGPRHIGLPERHLSQPELMRADVPVHTCADRCQRAEPTDLQLFRRHRSRSTLQLPAIPAWHGVSK</sequence>